<evidence type="ECO:0000256" key="7">
    <source>
        <dbReference type="ARBA" id="ARBA00022696"/>
    </source>
</evidence>
<evidence type="ECO:0000256" key="15">
    <source>
        <dbReference type="ARBA" id="ARBA00023288"/>
    </source>
</evidence>
<dbReference type="GO" id="GO:0004896">
    <property type="term" value="F:cytokine receptor activity"/>
    <property type="evidence" value="ECO:0007669"/>
    <property type="project" value="TreeGrafter"/>
</dbReference>
<comment type="subunit">
    <text evidence="4">Interacts with HSPE; the interaction, inhibited by heparin, promotes the generation of activated factor X and activates coagulation in the presence of activated factor VII.</text>
</comment>
<evidence type="ECO:0000256" key="10">
    <source>
        <dbReference type="ARBA" id="ARBA00023084"/>
    </source>
</evidence>
<keyword evidence="13" id="KW-1015">Disulfide bond</keyword>
<keyword evidence="10" id="KW-0094">Blood coagulation</keyword>
<dbReference type="InterPro" id="IPR036116">
    <property type="entry name" value="FN3_sf"/>
</dbReference>
<comment type="similarity">
    <text evidence="3">Belongs to the tissue factor family.</text>
</comment>
<feature type="domain" description="Fibronectin type-III" evidence="19">
    <location>
        <begin position="10"/>
        <end position="107"/>
    </location>
</feature>
<evidence type="ECO:0000313" key="22">
    <source>
        <dbReference type="Proteomes" id="UP000472264"/>
    </source>
</evidence>
<evidence type="ECO:0000313" key="21">
    <source>
        <dbReference type="Ensembl" id="ENSENLP00000050788.1"/>
    </source>
</evidence>
<dbReference type="InterPro" id="IPR013783">
    <property type="entry name" value="Ig-like_fold"/>
</dbReference>
<reference evidence="21" key="2">
    <citation type="submission" date="2025-08" db="UniProtKB">
        <authorList>
            <consortium name="Ensembl"/>
        </authorList>
    </citation>
    <scope>IDENTIFICATION</scope>
</reference>
<dbReference type="GO" id="GO:0007596">
    <property type="term" value="P:blood coagulation"/>
    <property type="evidence" value="ECO:0007669"/>
    <property type="project" value="UniProtKB-KW"/>
</dbReference>
<dbReference type="Ensembl" id="ENSENLT00000052028.1">
    <property type="protein sequence ID" value="ENSENLP00000050788.1"/>
    <property type="gene ID" value="ENSENLG00000021333.1"/>
</dbReference>
<feature type="chain" id="PRO_5025632732" description="Tissue factor" evidence="18">
    <location>
        <begin position="22"/>
        <end position="289"/>
    </location>
</feature>
<comment type="subcellular location">
    <subcellularLocation>
        <location evidence="2">Membrane</location>
        <topology evidence="2">Single-pass type I membrane protein</topology>
    </subcellularLocation>
</comment>
<dbReference type="PANTHER" id="PTHR20859:SF22">
    <property type="entry name" value="TISSUE FACTOR"/>
    <property type="match status" value="1"/>
</dbReference>
<dbReference type="GeneID" id="115058043"/>
<dbReference type="FunFam" id="2.60.40.10:FF:000899">
    <property type="entry name" value="Tissue factor"/>
    <property type="match status" value="1"/>
</dbReference>
<feature type="signal peptide" evidence="18">
    <location>
        <begin position="1"/>
        <end position="21"/>
    </location>
</feature>
<evidence type="ECO:0000256" key="1">
    <source>
        <dbReference type="ARBA" id="ARBA00002201"/>
    </source>
</evidence>
<proteinExistence type="inferred from homology"/>
<dbReference type="InterPro" id="IPR050650">
    <property type="entry name" value="Type-II_Cytokine-TF_Rcpt"/>
</dbReference>
<evidence type="ECO:0000256" key="18">
    <source>
        <dbReference type="SAM" id="SignalP"/>
    </source>
</evidence>
<name>A0A665X3D9_ECHNA</name>
<evidence type="ECO:0000256" key="6">
    <source>
        <dbReference type="ARBA" id="ARBA00022692"/>
    </source>
</evidence>
<accession>A0A665X3D9</accession>
<evidence type="ECO:0000256" key="11">
    <source>
        <dbReference type="ARBA" id="ARBA00023136"/>
    </source>
</evidence>
<dbReference type="OrthoDB" id="8942372at2759"/>
<evidence type="ECO:0000256" key="8">
    <source>
        <dbReference type="ARBA" id="ARBA00022729"/>
    </source>
</evidence>
<dbReference type="Gene3D" id="2.60.40.10">
    <property type="entry name" value="Immunoglobulins"/>
    <property type="match status" value="2"/>
</dbReference>
<keyword evidence="22" id="KW-1185">Reference proteome</keyword>
<dbReference type="Pfam" id="PF01108">
    <property type="entry name" value="Tissue_fac"/>
    <property type="match status" value="1"/>
</dbReference>
<evidence type="ECO:0000256" key="12">
    <source>
        <dbReference type="ARBA" id="ARBA00023139"/>
    </source>
</evidence>
<keyword evidence="9 17" id="KW-1133">Transmembrane helix</keyword>
<dbReference type="Proteomes" id="UP000472264">
    <property type="component" value="Chromosome 17"/>
</dbReference>
<evidence type="ECO:0000256" key="17">
    <source>
        <dbReference type="SAM" id="Phobius"/>
    </source>
</evidence>
<comment type="function">
    <text evidence="1">Initiates blood coagulation by forming a complex with circulating factor VII or VIIa. The [TF:VIIa] complex activates factors IX or X by specific limited proteolysis. TF plays a role in normal hemostasis by initiating the cell-surface assembly and propagation of the coagulation protease cascade.</text>
</comment>
<dbReference type="AlphaFoldDB" id="A0A665X3D9"/>
<evidence type="ECO:0000256" key="2">
    <source>
        <dbReference type="ARBA" id="ARBA00004479"/>
    </source>
</evidence>
<keyword evidence="8 18" id="KW-0732">Signal</keyword>
<evidence type="ECO:0000259" key="20">
    <source>
        <dbReference type="Pfam" id="PF09294"/>
    </source>
</evidence>
<gene>
    <name evidence="21" type="primary">LOC115058043</name>
</gene>
<dbReference type="InParanoid" id="A0A665X3D9"/>
<dbReference type="PRINTS" id="PR00346">
    <property type="entry name" value="TISSUEFACTOR"/>
</dbReference>
<protein>
    <recommendedName>
        <fullName evidence="5">Tissue factor</fullName>
    </recommendedName>
    <alternativeName>
        <fullName evidence="16">Coagulation factor III</fullName>
    </alternativeName>
</protein>
<organism evidence="21 22">
    <name type="scientific">Echeneis naucrates</name>
    <name type="common">Live sharksucker</name>
    <dbReference type="NCBI Taxonomy" id="173247"/>
    <lineage>
        <taxon>Eukaryota</taxon>
        <taxon>Metazoa</taxon>
        <taxon>Chordata</taxon>
        <taxon>Craniata</taxon>
        <taxon>Vertebrata</taxon>
        <taxon>Euteleostomi</taxon>
        <taxon>Actinopterygii</taxon>
        <taxon>Neopterygii</taxon>
        <taxon>Teleostei</taxon>
        <taxon>Neoteleostei</taxon>
        <taxon>Acanthomorphata</taxon>
        <taxon>Carangaria</taxon>
        <taxon>Carangiformes</taxon>
        <taxon>Echeneidae</taxon>
        <taxon>Echeneis</taxon>
    </lineage>
</organism>
<keyword evidence="6 17" id="KW-0812">Transmembrane</keyword>
<evidence type="ECO:0000256" key="14">
    <source>
        <dbReference type="ARBA" id="ARBA00023180"/>
    </source>
</evidence>
<keyword evidence="11 17" id="KW-0472">Membrane</keyword>
<dbReference type="Pfam" id="PF09294">
    <property type="entry name" value="Interfer-bind"/>
    <property type="match status" value="1"/>
</dbReference>
<evidence type="ECO:0000256" key="3">
    <source>
        <dbReference type="ARBA" id="ARBA00009197"/>
    </source>
</evidence>
<evidence type="ECO:0000256" key="16">
    <source>
        <dbReference type="ARBA" id="ARBA00031171"/>
    </source>
</evidence>
<evidence type="ECO:0000256" key="5">
    <source>
        <dbReference type="ARBA" id="ARBA00018722"/>
    </source>
</evidence>
<keyword evidence="15" id="KW-0449">Lipoprotein</keyword>
<evidence type="ECO:0000256" key="9">
    <source>
        <dbReference type="ARBA" id="ARBA00022989"/>
    </source>
</evidence>
<feature type="transmembrane region" description="Helical" evidence="17">
    <location>
        <begin position="246"/>
        <end position="271"/>
    </location>
</feature>
<dbReference type="OMA" id="NPYRESN"/>
<evidence type="ECO:0000256" key="13">
    <source>
        <dbReference type="ARBA" id="ARBA00023157"/>
    </source>
</evidence>
<dbReference type="RefSeq" id="XP_029381195.1">
    <property type="nucleotide sequence ID" value="XM_029525335.1"/>
</dbReference>
<dbReference type="InterPro" id="IPR015373">
    <property type="entry name" value="Interferon/interleukin_rcp_dom"/>
</dbReference>
<reference evidence="21" key="1">
    <citation type="submission" date="2021-04" db="EMBL/GenBank/DDBJ databases">
        <authorList>
            <consortium name="Wellcome Sanger Institute Data Sharing"/>
        </authorList>
    </citation>
    <scope>NUCLEOTIDE SEQUENCE [LARGE SCALE GENOMIC DNA]</scope>
</reference>
<keyword evidence="14" id="KW-0325">Glycoprotein</keyword>
<sequence length="289" mass="32825">MKFVKAQLFLAFCLYTGIITAADDEFVSRAENVRWVSLDFKTILTWMSKASNNTYTVQFSQVDESHWHDTQDCTQVSETECDLSNLLIPFNRTYQADIQTEPETMSNNADPHDFPHIYSPKFNPYRESNISAVTFTVETVDKNTVRVNITDPLTSIHQNGRQLSIRDILNKDLMYKISFYKSGNTGKRDIISDSSVAEVKNLDEGYSYCFMVAAYIPSRPKSTQQGAWSTQCCTKKDETFLPELSLGAWVGVVFILVTVLIIIITVTVLCCRCCQRRKILHTTQSSVAI</sequence>
<feature type="domain" description="Interferon/interleukin receptor" evidence="20">
    <location>
        <begin position="135"/>
        <end position="235"/>
    </location>
</feature>
<dbReference type="PANTHER" id="PTHR20859">
    <property type="entry name" value="INTERFERON/INTERLEUKIN RECEPTOR"/>
    <property type="match status" value="1"/>
</dbReference>
<keyword evidence="7" id="KW-0356">Hemostasis</keyword>
<dbReference type="InterPro" id="IPR001187">
    <property type="entry name" value="Tissue_factor"/>
</dbReference>
<keyword evidence="12" id="KW-0564">Palmitate</keyword>
<dbReference type="InterPro" id="IPR003961">
    <property type="entry name" value="FN3_dom"/>
</dbReference>
<evidence type="ECO:0000259" key="19">
    <source>
        <dbReference type="Pfam" id="PF01108"/>
    </source>
</evidence>
<evidence type="ECO:0000256" key="4">
    <source>
        <dbReference type="ARBA" id="ARBA00011184"/>
    </source>
</evidence>
<dbReference type="GO" id="GO:0005886">
    <property type="term" value="C:plasma membrane"/>
    <property type="evidence" value="ECO:0007669"/>
    <property type="project" value="TreeGrafter"/>
</dbReference>
<reference evidence="21" key="3">
    <citation type="submission" date="2025-09" db="UniProtKB">
        <authorList>
            <consortium name="Ensembl"/>
        </authorList>
    </citation>
    <scope>IDENTIFICATION</scope>
</reference>
<dbReference type="SUPFAM" id="SSF49265">
    <property type="entry name" value="Fibronectin type III"/>
    <property type="match status" value="2"/>
</dbReference>